<protein>
    <submittedName>
        <fullName evidence="1">Uncharacterized protein</fullName>
    </submittedName>
</protein>
<dbReference type="PANTHER" id="PTHR22767">
    <property type="entry name" value="N-TERMINAL ACETYLTRANSFERASE-RELATED"/>
    <property type="match status" value="1"/>
</dbReference>
<dbReference type="AlphaFoldDB" id="A0AAD8J8Y9"/>
<keyword evidence="2" id="KW-1185">Reference proteome</keyword>
<dbReference type="Pfam" id="PF13181">
    <property type="entry name" value="TPR_8"/>
    <property type="match status" value="2"/>
</dbReference>
<reference evidence="1" key="2">
    <citation type="submission" date="2023-05" db="EMBL/GenBank/DDBJ databases">
        <authorList>
            <person name="Schelkunov M.I."/>
        </authorList>
    </citation>
    <scope>NUCLEOTIDE SEQUENCE</scope>
    <source>
        <strain evidence="1">Hsosn_3</strain>
        <tissue evidence="1">Leaf</tissue>
    </source>
</reference>
<dbReference type="EMBL" id="JAUIZM010000002">
    <property type="protein sequence ID" value="KAK1398321.1"/>
    <property type="molecule type" value="Genomic_DNA"/>
</dbReference>
<gene>
    <name evidence="1" type="ORF">POM88_008184</name>
</gene>
<dbReference type="Gene3D" id="1.25.40.1040">
    <property type="match status" value="2"/>
</dbReference>
<comment type="caution">
    <text evidence="1">The sequence shown here is derived from an EMBL/GenBank/DDBJ whole genome shotgun (WGS) entry which is preliminary data.</text>
</comment>
<sequence>MNGTDKILREKKDHGETLALKGLMLSRLDRKSEAYDCARFGVQNDDKSIFCLIILGLICQSDFDYEKAIEYVQNALKISHVPVNIELPRYLSFVDCRCRIVTLEHNICFHHIAHAVSHHVNNCSKAVEILENIEKSEGDVYEEVLLYKVDKVTFKEQHISLLVNLDKLDEAKKLYLKLLSQNPENYRLSF</sequence>
<accession>A0AAD8J8Y9</accession>
<dbReference type="SUPFAM" id="SSF48452">
    <property type="entry name" value="TPR-like"/>
    <property type="match status" value="1"/>
</dbReference>
<reference evidence="1" key="1">
    <citation type="submission" date="2023-02" db="EMBL/GenBank/DDBJ databases">
        <title>Genome of toxic invasive species Heracleum sosnowskyi carries increased number of genes despite the absence of recent whole-genome duplications.</title>
        <authorList>
            <person name="Schelkunov M."/>
            <person name="Shtratnikova V."/>
            <person name="Makarenko M."/>
            <person name="Klepikova A."/>
            <person name="Omelchenko D."/>
            <person name="Novikova G."/>
            <person name="Obukhova E."/>
            <person name="Bogdanov V."/>
            <person name="Penin A."/>
            <person name="Logacheva M."/>
        </authorList>
    </citation>
    <scope>NUCLEOTIDE SEQUENCE</scope>
    <source>
        <strain evidence="1">Hsosn_3</strain>
        <tissue evidence="1">Leaf</tissue>
    </source>
</reference>
<dbReference type="InterPro" id="IPR011990">
    <property type="entry name" value="TPR-like_helical_dom_sf"/>
</dbReference>
<dbReference type="Proteomes" id="UP001237642">
    <property type="component" value="Unassembled WGS sequence"/>
</dbReference>
<proteinExistence type="predicted"/>
<dbReference type="PANTHER" id="PTHR22767:SF2">
    <property type="entry name" value="N(ALPHA)-ACETYLTRANSFERASE 15_16, ISOFORM A"/>
    <property type="match status" value="1"/>
</dbReference>
<evidence type="ECO:0000313" key="1">
    <source>
        <dbReference type="EMBL" id="KAK1398321.1"/>
    </source>
</evidence>
<dbReference type="GO" id="GO:0005737">
    <property type="term" value="C:cytoplasm"/>
    <property type="evidence" value="ECO:0007669"/>
    <property type="project" value="TreeGrafter"/>
</dbReference>
<dbReference type="InterPro" id="IPR019734">
    <property type="entry name" value="TPR_rpt"/>
</dbReference>
<name>A0AAD8J8Y9_9APIA</name>
<evidence type="ECO:0000313" key="2">
    <source>
        <dbReference type="Proteomes" id="UP001237642"/>
    </source>
</evidence>
<organism evidence="1 2">
    <name type="scientific">Heracleum sosnowskyi</name>
    <dbReference type="NCBI Taxonomy" id="360622"/>
    <lineage>
        <taxon>Eukaryota</taxon>
        <taxon>Viridiplantae</taxon>
        <taxon>Streptophyta</taxon>
        <taxon>Embryophyta</taxon>
        <taxon>Tracheophyta</taxon>
        <taxon>Spermatophyta</taxon>
        <taxon>Magnoliopsida</taxon>
        <taxon>eudicotyledons</taxon>
        <taxon>Gunneridae</taxon>
        <taxon>Pentapetalae</taxon>
        <taxon>asterids</taxon>
        <taxon>campanulids</taxon>
        <taxon>Apiales</taxon>
        <taxon>Apiaceae</taxon>
        <taxon>Apioideae</taxon>
        <taxon>apioid superclade</taxon>
        <taxon>Tordylieae</taxon>
        <taxon>Tordyliinae</taxon>
        <taxon>Heracleum</taxon>
    </lineage>
</organism>